<dbReference type="PANTHER" id="PTHR14324:SF3">
    <property type="entry name" value="CONDENSIN-2 COMPLEX SUBUNIT H2"/>
    <property type="match status" value="1"/>
</dbReference>
<dbReference type="InterPro" id="IPR031737">
    <property type="entry name" value="CNDH2_C"/>
</dbReference>
<sequence>MSFTDVVMGQPKHDVARTFSALLQLVNNGNVDLQIAPASDEFVCHTAANPFYVKLLCRARREEMGNCSTRKRANFPLRKGCIKANSSTSEATSPLKSLHQGQVLS</sequence>
<evidence type="ECO:0000313" key="3">
    <source>
        <dbReference type="Proteomes" id="UP000228380"/>
    </source>
</evidence>
<proteinExistence type="predicted"/>
<dbReference type="GO" id="GO:0005634">
    <property type="term" value="C:nucleus"/>
    <property type="evidence" value="ECO:0007669"/>
    <property type="project" value="TreeGrafter"/>
</dbReference>
<dbReference type="GO" id="GO:0051306">
    <property type="term" value="P:mitotic sister chromatid separation"/>
    <property type="evidence" value="ECO:0007669"/>
    <property type="project" value="TreeGrafter"/>
</dbReference>
<dbReference type="Proteomes" id="UP000228380">
    <property type="component" value="Chromosome 11"/>
</dbReference>
<dbReference type="GO" id="GO:0003682">
    <property type="term" value="F:chromatin binding"/>
    <property type="evidence" value="ECO:0007669"/>
    <property type="project" value="TreeGrafter"/>
</dbReference>
<feature type="domain" description="Condensin-2 complex subunit H2 C-terminal" evidence="2">
    <location>
        <begin position="2"/>
        <end position="63"/>
    </location>
</feature>
<keyword evidence="3" id="KW-1185">Reference proteome</keyword>
<dbReference type="AlphaFoldDB" id="A0A8B7BL18"/>
<feature type="region of interest" description="Disordered" evidence="1">
    <location>
        <begin position="85"/>
        <end position="105"/>
    </location>
</feature>
<dbReference type="GeneID" id="103700187"/>
<dbReference type="GO" id="GO:0000796">
    <property type="term" value="C:condensin complex"/>
    <property type="evidence" value="ECO:0007669"/>
    <property type="project" value="TreeGrafter"/>
</dbReference>
<dbReference type="Pfam" id="PF16858">
    <property type="entry name" value="CNDH2_C"/>
    <property type="match status" value="1"/>
</dbReference>
<reference evidence="4" key="2">
    <citation type="submission" date="2025-08" db="UniProtKB">
        <authorList>
            <consortium name="RefSeq"/>
        </authorList>
    </citation>
    <scope>IDENTIFICATION</scope>
    <source>
        <tissue evidence="4">Young leaves</tissue>
    </source>
</reference>
<gene>
    <name evidence="4" type="primary">LOC103700187</name>
</gene>
<organism evidence="3 4">
    <name type="scientific">Phoenix dactylifera</name>
    <name type="common">Date palm</name>
    <dbReference type="NCBI Taxonomy" id="42345"/>
    <lineage>
        <taxon>Eukaryota</taxon>
        <taxon>Viridiplantae</taxon>
        <taxon>Streptophyta</taxon>
        <taxon>Embryophyta</taxon>
        <taxon>Tracheophyta</taxon>
        <taxon>Spermatophyta</taxon>
        <taxon>Magnoliopsida</taxon>
        <taxon>Liliopsida</taxon>
        <taxon>Arecaceae</taxon>
        <taxon>Coryphoideae</taxon>
        <taxon>Phoeniceae</taxon>
        <taxon>Phoenix</taxon>
    </lineage>
</organism>
<reference evidence="3" key="1">
    <citation type="journal article" date="2019" name="Nat. Commun.">
        <title>Genome-wide association mapping of date palm fruit traits.</title>
        <authorList>
            <person name="Hazzouri K.M."/>
            <person name="Gros-Balthazard M."/>
            <person name="Flowers J.M."/>
            <person name="Copetti D."/>
            <person name="Lemansour A."/>
            <person name="Lebrun M."/>
            <person name="Masmoudi K."/>
            <person name="Ferrand S."/>
            <person name="Dhar M.I."/>
            <person name="Fresquez Z.A."/>
            <person name="Rosas U."/>
            <person name="Zhang J."/>
            <person name="Talag J."/>
            <person name="Lee S."/>
            <person name="Kudrna D."/>
            <person name="Powell R.F."/>
            <person name="Leitch I.J."/>
            <person name="Krueger R.R."/>
            <person name="Wing R.A."/>
            <person name="Amiri K.M.A."/>
            <person name="Purugganan M.D."/>
        </authorList>
    </citation>
    <scope>NUCLEOTIDE SEQUENCE [LARGE SCALE GENOMIC DNA]</scope>
    <source>
        <strain evidence="3">cv. Khalas</strain>
    </source>
</reference>
<dbReference type="GO" id="GO:0010032">
    <property type="term" value="P:meiotic chromosome condensation"/>
    <property type="evidence" value="ECO:0007669"/>
    <property type="project" value="TreeGrafter"/>
</dbReference>
<dbReference type="KEGG" id="pda:103700187"/>
<dbReference type="InterPro" id="IPR031739">
    <property type="entry name" value="Ncaph2"/>
</dbReference>
<dbReference type="OrthoDB" id="10038475at2759"/>
<dbReference type="RefSeq" id="XP_008780369.2">
    <property type="nucleotide sequence ID" value="XM_008782147.4"/>
</dbReference>
<evidence type="ECO:0000256" key="1">
    <source>
        <dbReference type="SAM" id="MobiDB-lite"/>
    </source>
</evidence>
<accession>A0A8B7BL18</accession>
<evidence type="ECO:0000259" key="2">
    <source>
        <dbReference type="Pfam" id="PF16858"/>
    </source>
</evidence>
<protein>
    <submittedName>
        <fullName evidence="4">Condensin-2 complex subunit H2-like</fullName>
    </submittedName>
</protein>
<evidence type="ECO:0000313" key="4">
    <source>
        <dbReference type="RefSeq" id="XP_008780369.2"/>
    </source>
</evidence>
<name>A0A8B7BL18_PHODC</name>
<dbReference type="PANTHER" id="PTHR14324">
    <property type="entry name" value="CONDENSIN-2 COMPLEX SUBUNIT H2"/>
    <property type="match status" value="1"/>
</dbReference>